<dbReference type="Proteomes" id="UP000238605">
    <property type="component" value="Unassembled WGS sequence"/>
</dbReference>
<gene>
    <name evidence="2" type="ORF">C1704_02240</name>
</gene>
<feature type="region of interest" description="Disordered" evidence="1">
    <location>
        <begin position="1"/>
        <end position="24"/>
    </location>
</feature>
<feature type="compositionally biased region" description="Polar residues" evidence="1">
    <location>
        <begin position="1"/>
        <end position="13"/>
    </location>
</feature>
<feature type="region of interest" description="Disordered" evidence="1">
    <location>
        <begin position="52"/>
        <end position="96"/>
    </location>
</feature>
<dbReference type="EMBL" id="PSNX01000002">
    <property type="protein sequence ID" value="PPE67705.1"/>
    <property type="molecule type" value="Genomic_DNA"/>
</dbReference>
<evidence type="ECO:0000313" key="2">
    <source>
        <dbReference type="EMBL" id="PPE67705.1"/>
    </source>
</evidence>
<comment type="caution">
    <text evidence="2">The sequence shown here is derived from an EMBL/GenBank/DDBJ whole genome shotgun (WGS) entry which is preliminary data.</text>
</comment>
<evidence type="ECO:0000256" key="1">
    <source>
        <dbReference type="SAM" id="MobiDB-lite"/>
    </source>
</evidence>
<name>A0A2S5SY53_9BURK</name>
<organism evidence="2 3">
    <name type="scientific">Caldimonas caldifontis</name>
    <dbReference type="NCBI Taxonomy" id="1452508"/>
    <lineage>
        <taxon>Bacteria</taxon>
        <taxon>Pseudomonadati</taxon>
        <taxon>Pseudomonadota</taxon>
        <taxon>Betaproteobacteria</taxon>
        <taxon>Burkholderiales</taxon>
        <taxon>Sphaerotilaceae</taxon>
        <taxon>Caldimonas</taxon>
    </lineage>
</organism>
<protein>
    <submittedName>
        <fullName evidence="2">Uncharacterized protein</fullName>
    </submittedName>
</protein>
<reference evidence="2 3" key="1">
    <citation type="submission" date="2018-02" db="EMBL/GenBank/DDBJ databases">
        <title>Reclassifiation of [Polyangium] brachysporum DSM 7029 as Guopingzhaonella breviflexa gen. nov., sp. nov., a member of the family Comamonadaceae.</title>
        <authorList>
            <person name="Tang B."/>
        </authorList>
    </citation>
    <scope>NUCLEOTIDE SEQUENCE [LARGE SCALE GENOMIC DNA]</scope>
    <source>
        <strain evidence="2 3">BCRC 80649</strain>
    </source>
</reference>
<evidence type="ECO:0000313" key="3">
    <source>
        <dbReference type="Proteomes" id="UP000238605"/>
    </source>
</evidence>
<sequence>MAVDVSNVSQQQARIAAPWPDPKAVAAPDAARIESVELQVSNDRAIEDAVSEAVHPLSEVPPQASPSRSSESRRPSAVPVVRETNPASKRIAGRRATDPDAEVIEVLMTRAAPAGLGSYRSSTAGAGAPPASQDVVLIQPTLPTEELLRRCNSLGGLEAQLCQARICQARGAQHAGCAVDGLNSGRP</sequence>
<dbReference type="AlphaFoldDB" id="A0A2S5SY53"/>
<proteinExistence type="predicted"/>
<feature type="compositionally biased region" description="Low complexity" evidence="1">
    <location>
        <begin position="65"/>
        <end position="83"/>
    </location>
</feature>
<keyword evidence="3" id="KW-1185">Reference proteome</keyword>
<accession>A0A2S5SY53</accession>